<dbReference type="CDD" id="cd00303">
    <property type="entry name" value="retropepsin_like"/>
    <property type="match status" value="1"/>
</dbReference>
<dbReference type="STRING" id="64791.A0A151X1H5"/>
<gene>
    <name evidence="3" type="ORF">ALC60_07048</name>
</gene>
<name>A0A151X1H5_9HYME</name>
<evidence type="ECO:0000313" key="3">
    <source>
        <dbReference type="EMBL" id="KYQ54046.1"/>
    </source>
</evidence>
<keyword evidence="1" id="KW-0175">Coiled coil</keyword>
<dbReference type="SUPFAM" id="SSF50630">
    <property type="entry name" value="Acid proteases"/>
    <property type="match status" value="1"/>
</dbReference>
<evidence type="ECO:0000256" key="2">
    <source>
        <dbReference type="SAM" id="MobiDB-lite"/>
    </source>
</evidence>
<feature type="region of interest" description="Disordered" evidence="2">
    <location>
        <begin position="332"/>
        <end position="358"/>
    </location>
</feature>
<dbReference type="Gene3D" id="3.10.10.10">
    <property type="entry name" value="HIV Type 1 Reverse Transcriptase, subunit A, domain 1"/>
    <property type="match status" value="1"/>
</dbReference>
<dbReference type="GO" id="GO:0071897">
    <property type="term" value="P:DNA biosynthetic process"/>
    <property type="evidence" value="ECO:0007669"/>
    <property type="project" value="UniProtKB-ARBA"/>
</dbReference>
<feature type="region of interest" description="Disordered" evidence="2">
    <location>
        <begin position="231"/>
        <end position="302"/>
    </location>
</feature>
<feature type="compositionally biased region" description="Polar residues" evidence="2">
    <location>
        <begin position="287"/>
        <end position="302"/>
    </location>
</feature>
<organism evidence="3 4">
    <name type="scientific">Mycetomoellerius zeteki</name>
    <dbReference type="NCBI Taxonomy" id="64791"/>
    <lineage>
        <taxon>Eukaryota</taxon>
        <taxon>Metazoa</taxon>
        <taxon>Ecdysozoa</taxon>
        <taxon>Arthropoda</taxon>
        <taxon>Hexapoda</taxon>
        <taxon>Insecta</taxon>
        <taxon>Pterygota</taxon>
        <taxon>Neoptera</taxon>
        <taxon>Endopterygota</taxon>
        <taxon>Hymenoptera</taxon>
        <taxon>Apocrita</taxon>
        <taxon>Aculeata</taxon>
        <taxon>Formicoidea</taxon>
        <taxon>Formicidae</taxon>
        <taxon>Myrmicinae</taxon>
        <taxon>Mycetomoellerius</taxon>
    </lineage>
</organism>
<sequence length="606" mass="70719">MIRLPRGGFLKNPFSDLEFSGDPDRQNPVRFLNKFERIASYENVEDPDKLYYFEKTLKGYANTWFTLKEPTSYANARDAFLEKYWGDETQARFREKLYLQKFRPSKDLTMADYAQSLSIDAKTLEPPMTDVEIIRVIKRHFRTEISREIRPTTVTTIEELIKLLNAIDDERKYATRRYDDRKVENIQKPVTNRYNANANTNNYRSRIENASARYNTQPTYKAIAEPVRRFNNNYNAPNNTQAGYRNYRNQGDYNPRATRDNVRVAETPSYGRRQDTYAKKNVLYRDTANTNRNSETAGRTPQTRYIPNRAANKNVATFSEVKVTPIKATLTSETARQTVPPRNVKTARNNRPLNKESGDREITDWNEIVELEILRTQKILKDLETEMLKEQNKKVKDLNIPFIEIKFNKVTVIALIDTGAQVSAITKDLYDELVETKEIIDIIPIRKFVLKGAFSERGVIVNNKVKLNFKYGDKLVEQEFYIEKLAYSMVIGIDCLIKYQVELKCNDKYEVKFNEINYNSQLICSFAPIDLNKEMEKIFPQYASVFEKGIGCATHYRHTIEVNSDSPYKRKSYPIPDKHLEAIRIHIKELEKQGIIEQSATQYINP</sequence>
<keyword evidence="4" id="KW-1185">Reference proteome</keyword>
<evidence type="ECO:0000313" key="4">
    <source>
        <dbReference type="Proteomes" id="UP000075809"/>
    </source>
</evidence>
<dbReference type="Proteomes" id="UP000075809">
    <property type="component" value="Unassembled WGS sequence"/>
</dbReference>
<evidence type="ECO:0000256" key="1">
    <source>
        <dbReference type="SAM" id="Coils"/>
    </source>
</evidence>
<dbReference type="InterPro" id="IPR043502">
    <property type="entry name" value="DNA/RNA_pol_sf"/>
</dbReference>
<dbReference type="AlphaFoldDB" id="A0A151X1H5"/>
<dbReference type="GO" id="GO:0006508">
    <property type="term" value="P:proteolysis"/>
    <property type="evidence" value="ECO:0007669"/>
    <property type="project" value="InterPro"/>
</dbReference>
<dbReference type="SUPFAM" id="SSF56672">
    <property type="entry name" value="DNA/RNA polymerases"/>
    <property type="match status" value="1"/>
</dbReference>
<protein>
    <submittedName>
        <fullName evidence="3">Uncharacterized protein</fullName>
    </submittedName>
</protein>
<dbReference type="PROSITE" id="PS00141">
    <property type="entry name" value="ASP_PROTEASE"/>
    <property type="match status" value="1"/>
</dbReference>
<reference evidence="3 4" key="1">
    <citation type="submission" date="2015-09" db="EMBL/GenBank/DDBJ databases">
        <title>Trachymyrmex zeteki WGS genome.</title>
        <authorList>
            <person name="Nygaard S."/>
            <person name="Hu H."/>
            <person name="Boomsma J."/>
            <person name="Zhang G."/>
        </authorList>
    </citation>
    <scope>NUCLEOTIDE SEQUENCE [LARGE SCALE GENOMIC DNA]</scope>
    <source>
        <strain evidence="3">Tzet28-1</strain>
        <tissue evidence="3">Whole body</tissue>
    </source>
</reference>
<dbReference type="GO" id="GO:0004190">
    <property type="term" value="F:aspartic-type endopeptidase activity"/>
    <property type="evidence" value="ECO:0007669"/>
    <property type="project" value="InterPro"/>
</dbReference>
<proteinExistence type="predicted"/>
<feature type="compositionally biased region" description="Polar residues" evidence="2">
    <location>
        <begin position="240"/>
        <end position="252"/>
    </location>
</feature>
<dbReference type="InterPro" id="IPR021109">
    <property type="entry name" value="Peptidase_aspartic_dom_sf"/>
</dbReference>
<dbReference type="InterPro" id="IPR001969">
    <property type="entry name" value="Aspartic_peptidase_AS"/>
</dbReference>
<accession>A0A151X1H5</accession>
<dbReference type="EMBL" id="KQ982598">
    <property type="protein sequence ID" value="KYQ54046.1"/>
    <property type="molecule type" value="Genomic_DNA"/>
</dbReference>
<dbReference type="Gene3D" id="2.40.70.10">
    <property type="entry name" value="Acid Proteases"/>
    <property type="match status" value="1"/>
</dbReference>
<feature type="coiled-coil region" evidence="1">
    <location>
        <begin position="366"/>
        <end position="393"/>
    </location>
</feature>